<keyword evidence="2" id="KW-0326">Glycosidase</keyword>
<evidence type="ECO:0000256" key="4">
    <source>
        <dbReference type="SAM" id="SignalP"/>
    </source>
</evidence>
<name>A0ABW6BRF7_9BACT</name>
<dbReference type="Proteomes" id="UP001597641">
    <property type="component" value="Unassembled WGS sequence"/>
</dbReference>
<evidence type="ECO:0000256" key="1">
    <source>
        <dbReference type="ARBA" id="ARBA00022801"/>
    </source>
</evidence>
<feature type="compositionally biased region" description="Basic and acidic residues" evidence="3">
    <location>
        <begin position="53"/>
        <end position="69"/>
    </location>
</feature>
<evidence type="ECO:0000256" key="3">
    <source>
        <dbReference type="SAM" id="MobiDB-lite"/>
    </source>
</evidence>
<feature type="domain" description="Glycosyl hydrolase family 13 catalytic" evidence="5">
    <location>
        <begin position="45"/>
        <end position="511"/>
    </location>
</feature>
<dbReference type="InterPro" id="IPR013780">
    <property type="entry name" value="Glyco_hydro_b"/>
</dbReference>
<dbReference type="EMBL" id="JBHUOX010000002">
    <property type="protein sequence ID" value="MFD2999379.1"/>
    <property type="molecule type" value="Genomic_DNA"/>
</dbReference>
<dbReference type="InterPro" id="IPR017853">
    <property type="entry name" value="GH"/>
</dbReference>
<evidence type="ECO:0000313" key="7">
    <source>
        <dbReference type="Proteomes" id="UP001597641"/>
    </source>
</evidence>
<dbReference type="GO" id="GO:0016787">
    <property type="term" value="F:hydrolase activity"/>
    <property type="evidence" value="ECO:0007669"/>
    <property type="project" value="UniProtKB-KW"/>
</dbReference>
<evidence type="ECO:0000259" key="5">
    <source>
        <dbReference type="SMART" id="SM00642"/>
    </source>
</evidence>
<dbReference type="Gene3D" id="2.60.40.1180">
    <property type="entry name" value="Golgi alpha-mannosidase II"/>
    <property type="match status" value="1"/>
</dbReference>
<organism evidence="6 7">
    <name type="scientific">Pontibacter toksunensis</name>
    <dbReference type="NCBI Taxonomy" id="1332631"/>
    <lineage>
        <taxon>Bacteria</taxon>
        <taxon>Pseudomonadati</taxon>
        <taxon>Bacteroidota</taxon>
        <taxon>Cytophagia</taxon>
        <taxon>Cytophagales</taxon>
        <taxon>Hymenobacteraceae</taxon>
        <taxon>Pontibacter</taxon>
    </lineage>
</organism>
<dbReference type="PANTHER" id="PTHR10357:SF210">
    <property type="entry name" value="MALTODEXTRIN GLUCOSIDASE"/>
    <property type="match status" value="1"/>
</dbReference>
<keyword evidence="7" id="KW-1185">Reference proteome</keyword>
<sequence>MKRVVILVFTFLPSFLFAQGVRTVTDKNNTAYKAPDWAKGVVWYQIFPERFRDGDTTNQPNRERARGPEGWHPSSWTQDWYKTDTWEADQSDDFYASTTTRRYGGDLQGVIDKLDYLKELGVGAIYFNPVFDAQSMHKYDASYYHHIDRNFGPDPEGDVALFAAENPGDPTTWKWTSADSLFLKLIQEAHSRDIKVVIDGVWNHTGTEFWAFQDVVKNQEQSPYKNWYEVNSFDNPATKDKNEFDYEGWWGHKSLPVFREENENLVKPIREHIIAVTRRWMDPNGDGNPADGIDGWRLDVAEEVGKEWWKEWHALVREINPKAITVAEIWTEKAKEFISADMFTSVMNYRFAYAAKDFLIDDRIDTKEFARRLKQIEEDYPEGAGHVLQNLMDSHDAARLASIIVNPGKEYDREGHPRDGFEVRKPNEQERQIQRLVALFQFTWKGAPMIYYGTESGMWGPDDPDDRKPMVWADMTYEPETHHPFGKERKPDENNFNKELFAYYQNLAEVRNSEPALQKGDAKFVYQDPAKKLVVFSRTYNGETVWVVLNRSDAVQRLDLRKWTGKKKLKDLISGQISSAARLQVKPVSGFILK</sequence>
<dbReference type="Gene3D" id="3.20.20.80">
    <property type="entry name" value="Glycosidases"/>
    <property type="match status" value="1"/>
</dbReference>
<reference evidence="7" key="1">
    <citation type="journal article" date="2019" name="Int. J. Syst. Evol. Microbiol.">
        <title>The Global Catalogue of Microorganisms (GCM) 10K type strain sequencing project: providing services to taxonomists for standard genome sequencing and annotation.</title>
        <authorList>
            <consortium name="The Broad Institute Genomics Platform"/>
            <consortium name="The Broad Institute Genome Sequencing Center for Infectious Disease"/>
            <person name="Wu L."/>
            <person name="Ma J."/>
        </authorList>
    </citation>
    <scope>NUCLEOTIDE SEQUENCE [LARGE SCALE GENOMIC DNA]</scope>
    <source>
        <strain evidence="7">KCTC 23984</strain>
    </source>
</reference>
<gene>
    <name evidence="6" type="ORF">ACFS7Z_03320</name>
</gene>
<dbReference type="InterPro" id="IPR006047">
    <property type="entry name" value="GH13_cat_dom"/>
</dbReference>
<keyword evidence="1 6" id="KW-0378">Hydrolase</keyword>
<dbReference type="Pfam" id="PF16657">
    <property type="entry name" value="Malt_amylase_C"/>
    <property type="match status" value="1"/>
</dbReference>
<dbReference type="SMART" id="SM00642">
    <property type="entry name" value="Aamy"/>
    <property type="match status" value="1"/>
</dbReference>
<keyword evidence="4" id="KW-0732">Signal</keyword>
<proteinExistence type="predicted"/>
<dbReference type="InterPro" id="IPR032091">
    <property type="entry name" value="Malt_amylase-like_C"/>
</dbReference>
<dbReference type="RefSeq" id="WP_377480878.1">
    <property type="nucleotide sequence ID" value="NZ_JBHUOX010000002.1"/>
</dbReference>
<feature type="signal peptide" evidence="4">
    <location>
        <begin position="1"/>
        <end position="18"/>
    </location>
</feature>
<dbReference type="CDD" id="cd11338">
    <property type="entry name" value="AmyAc_CMD"/>
    <property type="match status" value="1"/>
</dbReference>
<comment type="caution">
    <text evidence="6">The sequence shown here is derived from an EMBL/GenBank/DDBJ whole genome shotgun (WGS) entry which is preliminary data.</text>
</comment>
<dbReference type="PANTHER" id="PTHR10357">
    <property type="entry name" value="ALPHA-AMYLASE FAMILY MEMBER"/>
    <property type="match status" value="1"/>
</dbReference>
<feature type="region of interest" description="Disordered" evidence="3">
    <location>
        <begin position="53"/>
        <end position="72"/>
    </location>
</feature>
<feature type="chain" id="PRO_5047148790" evidence="4">
    <location>
        <begin position="19"/>
        <end position="594"/>
    </location>
</feature>
<evidence type="ECO:0000256" key="2">
    <source>
        <dbReference type="ARBA" id="ARBA00023295"/>
    </source>
</evidence>
<dbReference type="SUPFAM" id="SSF51445">
    <property type="entry name" value="(Trans)glycosidases"/>
    <property type="match status" value="1"/>
</dbReference>
<protein>
    <submittedName>
        <fullName evidence="6">Glycoside hydrolase family 13 protein</fullName>
    </submittedName>
</protein>
<evidence type="ECO:0000313" key="6">
    <source>
        <dbReference type="EMBL" id="MFD2999379.1"/>
    </source>
</evidence>
<dbReference type="SUPFAM" id="SSF51011">
    <property type="entry name" value="Glycosyl hydrolase domain"/>
    <property type="match status" value="1"/>
</dbReference>
<accession>A0ABW6BRF7</accession>
<dbReference type="Pfam" id="PF00128">
    <property type="entry name" value="Alpha-amylase"/>
    <property type="match status" value="2"/>
</dbReference>